<organism evidence="1 2">
    <name type="scientific">Asbolus verrucosus</name>
    <name type="common">Desert ironclad beetle</name>
    <dbReference type="NCBI Taxonomy" id="1661398"/>
    <lineage>
        <taxon>Eukaryota</taxon>
        <taxon>Metazoa</taxon>
        <taxon>Ecdysozoa</taxon>
        <taxon>Arthropoda</taxon>
        <taxon>Hexapoda</taxon>
        <taxon>Insecta</taxon>
        <taxon>Pterygota</taxon>
        <taxon>Neoptera</taxon>
        <taxon>Endopterygota</taxon>
        <taxon>Coleoptera</taxon>
        <taxon>Polyphaga</taxon>
        <taxon>Cucujiformia</taxon>
        <taxon>Tenebrionidae</taxon>
        <taxon>Pimeliinae</taxon>
        <taxon>Asbolus</taxon>
    </lineage>
</organism>
<accession>A0A482VE76</accession>
<comment type="caution">
    <text evidence="1">The sequence shown here is derived from an EMBL/GenBank/DDBJ whole genome shotgun (WGS) entry which is preliminary data.</text>
</comment>
<keyword evidence="2" id="KW-1185">Reference proteome</keyword>
<sequence>MFSDEAKFYNNGAVNRHNCHYYALENLRWIRESHFQQVVSINVWCGIIDNYIVGLYFFQNNLTDARYLHFLQKDLLLLLENVPLDIRQKMWLQHDGAPPYYTRNVDERCSVNAWSPRNPLRLLFVGNP</sequence>
<dbReference type="PANTHER" id="PTHR47326">
    <property type="entry name" value="TRANSPOSABLE ELEMENT TC3 TRANSPOSASE-LIKE PROTEIN"/>
    <property type="match status" value="1"/>
</dbReference>
<reference evidence="1 2" key="1">
    <citation type="submission" date="2017-03" db="EMBL/GenBank/DDBJ databases">
        <title>Genome of the blue death feigning beetle - Asbolus verrucosus.</title>
        <authorList>
            <person name="Rider S.D."/>
        </authorList>
    </citation>
    <scope>NUCLEOTIDE SEQUENCE [LARGE SCALE GENOMIC DNA]</scope>
    <source>
        <strain evidence="1">Butters</strain>
        <tissue evidence="1">Head and leg muscle</tissue>
    </source>
</reference>
<dbReference type="InterPro" id="IPR036397">
    <property type="entry name" value="RNaseH_sf"/>
</dbReference>
<dbReference type="PANTHER" id="PTHR47326:SF1">
    <property type="entry name" value="HTH PSQ-TYPE DOMAIN-CONTAINING PROTEIN"/>
    <property type="match status" value="1"/>
</dbReference>
<evidence type="ECO:0008006" key="3">
    <source>
        <dbReference type="Google" id="ProtNLM"/>
    </source>
</evidence>
<dbReference type="STRING" id="1661398.A0A482VE76"/>
<dbReference type="GO" id="GO:0003676">
    <property type="term" value="F:nucleic acid binding"/>
    <property type="evidence" value="ECO:0007669"/>
    <property type="project" value="InterPro"/>
</dbReference>
<proteinExistence type="predicted"/>
<evidence type="ECO:0000313" key="1">
    <source>
        <dbReference type="EMBL" id="RZB41715.1"/>
    </source>
</evidence>
<name>A0A482VE76_ASBVE</name>
<dbReference type="OrthoDB" id="6752614at2759"/>
<dbReference type="AlphaFoldDB" id="A0A482VE76"/>
<dbReference type="Proteomes" id="UP000292052">
    <property type="component" value="Unassembled WGS sequence"/>
</dbReference>
<evidence type="ECO:0000313" key="2">
    <source>
        <dbReference type="Proteomes" id="UP000292052"/>
    </source>
</evidence>
<dbReference type="EMBL" id="QDEB01112037">
    <property type="protein sequence ID" value="RZB41715.1"/>
    <property type="molecule type" value="Genomic_DNA"/>
</dbReference>
<protein>
    <recommendedName>
        <fullName evidence="3">DDE 3 domain containing protein</fullName>
    </recommendedName>
</protein>
<gene>
    <name evidence="1" type="ORF">BDFB_012407</name>
</gene>
<dbReference type="Gene3D" id="3.30.420.10">
    <property type="entry name" value="Ribonuclease H-like superfamily/Ribonuclease H"/>
    <property type="match status" value="1"/>
</dbReference>